<accession>A0ABU5UNF2</accession>
<dbReference type="Proteomes" id="UP001303285">
    <property type="component" value="Unassembled WGS sequence"/>
</dbReference>
<gene>
    <name evidence="1" type="ORF">VB695_04925</name>
</gene>
<evidence type="ECO:0000313" key="1">
    <source>
        <dbReference type="EMBL" id="MEA5607428.1"/>
    </source>
</evidence>
<proteinExistence type="predicted"/>
<protein>
    <submittedName>
        <fullName evidence="1">Uncharacterized protein</fullName>
    </submittedName>
</protein>
<sequence>MKIPIVKLFVVLIFPDRDLNFCADLLINWVNWDIEPEKFSVQT</sequence>
<reference evidence="1 2" key="1">
    <citation type="submission" date="2023-12" db="EMBL/GenBank/DDBJ databases">
        <title>Baltic Sea Cyanobacteria.</title>
        <authorList>
            <person name="Delbaje E."/>
            <person name="Fewer D.P."/>
            <person name="Shishido T.K."/>
        </authorList>
    </citation>
    <scope>NUCLEOTIDE SEQUENCE [LARGE SCALE GENOMIC DNA]</scope>
    <source>
        <strain evidence="1 2">UHCC 0060</strain>
    </source>
</reference>
<keyword evidence="2" id="KW-1185">Reference proteome</keyword>
<dbReference type="EMBL" id="JAYGHK010000010">
    <property type="protein sequence ID" value="MEA5607428.1"/>
    <property type="molecule type" value="Genomic_DNA"/>
</dbReference>
<evidence type="ECO:0000313" key="2">
    <source>
        <dbReference type="Proteomes" id="UP001303285"/>
    </source>
</evidence>
<name>A0ABU5UNF2_NODSP</name>
<comment type="caution">
    <text evidence="1">The sequence shown here is derived from an EMBL/GenBank/DDBJ whole genome shotgun (WGS) entry which is preliminary data.</text>
</comment>
<organism evidence="1 2">
    <name type="scientific">Nodularia spumigena UHCC 0060</name>
    <dbReference type="NCBI Taxonomy" id="3110300"/>
    <lineage>
        <taxon>Bacteria</taxon>
        <taxon>Bacillati</taxon>
        <taxon>Cyanobacteriota</taxon>
        <taxon>Cyanophyceae</taxon>
        <taxon>Nostocales</taxon>
        <taxon>Nodulariaceae</taxon>
        <taxon>Nodularia</taxon>
    </lineage>
</organism>